<dbReference type="InterPro" id="IPR022742">
    <property type="entry name" value="Hydrolase_4"/>
</dbReference>
<evidence type="ECO:0000313" key="2">
    <source>
        <dbReference type="EMBL" id="MDO7786204.1"/>
    </source>
</evidence>
<dbReference type="InterPro" id="IPR029058">
    <property type="entry name" value="AB_hydrolase_fold"/>
</dbReference>
<dbReference type="Proteomes" id="UP001172911">
    <property type="component" value="Unassembled WGS sequence"/>
</dbReference>
<dbReference type="InterPro" id="IPR000073">
    <property type="entry name" value="AB_hydrolase_1"/>
</dbReference>
<evidence type="ECO:0000313" key="3">
    <source>
        <dbReference type="Proteomes" id="UP001172911"/>
    </source>
</evidence>
<dbReference type="Gene3D" id="3.40.50.1820">
    <property type="entry name" value="alpha/beta hydrolase"/>
    <property type="match status" value="1"/>
</dbReference>
<dbReference type="SUPFAM" id="SSF53474">
    <property type="entry name" value="alpha/beta-Hydrolases"/>
    <property type="match status" value="1"/>
</dbReference>
<dbReference type="RefSeq" id="WP_304541089.1">
    <property type="nucleotide sequence ID" value="NZ_JARPTC010000003.1"/>
</dbReference>
<evidence type="ECO:0000259" key="1">
    <source>
        <dbReference type="Pfam" id="PF12146"/>
    </source>
</evidence>
<reference evidence="2" key="1">
    <citation type="journal article" date="2023" name="J. Hazard. Mater.">
        <title>Anaerobic biodegradation of pyrene and benzo[a]pyrene by a new sulfate-reducing Desulforamulus aquiferis strain DSA.</title>
        <authorList>
            <person name="Zhang Z."/>
            <person name="Sun J."/>
            <person name="Gong X."/>
            <person name="Wang C."/>
            <person name="Wang H."/>
        </authorList>
    </citation>
    <scope>NUCLEOTIDE SEQUENCE</scope>
    <source>
        <strain evidence="2">DSA</strain>
    </source>
</reference>
<proteinExistence type="predicted"/>
<gene>
    <name evidence="2" type="ORF">P6N53_03075</name>
</gene>
<dbReference type="GO" id="GO:0016787">
    <property type="term" value="F:hydrolase activity"/>
    <property type="evidence" value="ECO:0007669"/>
    <property type="project" value="UniProtKB-KW"/>
</dbReference>
<dbReference type="PRINTS" id="PR00111">
    <property type="entry name" value="ABHYDROLASE"/>
</dbReference>
<dbReference type="Pfam" id="PF12146">
    <property type="entry name" value="Hydrolase_4"/>
    <property type="match status" value="1"/>
</dbReference>
<dbReference type="InterPro" id="IPR050266">
    <property type="entry name" value="AB_hydrolase_sf"/>
</dbReference>
<name>A0AAW7ZA96_9FIRM</name>
<dbReference type="AlphaFoldDB" id="A0AAW7ZA96"/>
<dbReference type="EMBL" id="JARPTC010000003">
    <property type="protein sequence ID" value="MDO7786204.1"/>
    <property type="molecule type" value="Genomic_DNA"/>
</dbReference>
<organism evidence="2 3">
    <name type="scientific">Desulforamulus aquiferis</name>
    <dbReference type="NCBI Taxonomy" id="1397668"/>
    <lineage>
        <taxon>Bacteria</taxon>
        <taxon>Bacillati</taxon>
        <taxon>Bacillota</taxon>
        <taxon>Clostridia</taxon>
        <taxon>Eubacteriales</taxon>
        <taxon>Peptococcaceae</taxon>
        <taxon>Desulforamulus</taxon>
    </lineage>
</organism>
<sequence length="262" mass="30299">MQIPYFNSNNSTLYYEISGEGYPILFTHGASWNHFQWKNQVNYFKNYNMVITWDVRGHGYSSLPEGPVDSEDFSADLITLMDHLNVKEAILCGLSMGGHISLQTAIRYPDRVKGLILIGTPCSNTFNLYERIFVPINRFCSKWLSMKTSVKLQAKMLSKFNSSNYQYIVEAFSMIPHNNWIRIWSAVTRMESKYDLHKVKCPTLILIGDHDYMTNYQQPYIHQHIKGSELKTIPNAQHSTNLDNPATVNQEIQTFLNKININ</sequence>
<dbReference type="PANTHER" id="PTHR43798">
    <property type="entry name" value="MONOACYLGLYCEROL LIPASE"/>
    <property type="match status" value="1"/>
</dbReference>
<keyword evidence="2" id="KW-0378">Hydrolase</keyword>
<comment type="caution">
    <text evidence="2">The sequence shown here is derived from an EMBL/GenBank/DDBJ whole genome shotgun (WGS) entry which is preliminary data.</text>
</comment>
<accession>A0AAW7ZA96</accession>
<feature type="domain" description="Serine aminopeptidase S33" evidence="1">
    <location>
        <begin position="25"/>
        <end position="242"/>
    </location>
</feature>
<protein>
    <submittedName>
        <fullName evidence="2">Alpha/beta hydrolase</fullName>
    </submittedName>
</protein>
<keyword evidence="3" id="KW-1185">Reference proteome</keyword>
<reference evidence="2" key="2">
    <citation type="submission" date="2023-03" db="EMBL/GenBank/DDBJ databases">
        <authorList>
            <person name="Zhang Z."/>
        </authorList>
    </citation>
    <scope>NUCLEOTIDE SEQUENCE</scope>
    <source>
        <strain evidence="2">DSA</strain>
    </source>
</reference>